<dbReference type="NCBIfam" id="TIGR01668">
    <property type="entry name" value="YqeG_hyp_ppase"/>
    <property type="match status" value="1"/>
</dbReference>
<dbReference type="InterPro" id="IPR036412">
    <property type="entry name" value="HAD-like_sf"/>
</dbReference>
<reference evidence="1" key="1">
    <citation type="submission" date="2020-08" db="EMBL/GenBank/DDBJ databases">
        <authorList>
            <person name="Uke A."/>
            <person name="Chhe C."/>
            <person name="Baramee S."/>
            <person name="Kosugi A."/>
        </authorList>
    </citation>
    <scope>NUCLEOTIDE SEQUENCE</scope>
    <source>
        <strain evidence="1">DA-C8</strain>
    </source>
</reference>
<evidence type="ECO:0000313" key="1">
    <source>
        <dbReference type="EMBL" id="GFR37357.1"/>
    </source>
</evidence>
<dbReference type="InterPro" id="IPR006439">
    <property type="entry name" value="HAD-SF_hydro_IA"/>
</dbReference>
<sequence length="164" mass="18638">MLKLFVPKMKVDSIYEIDLAALLDQGFRGIITDLDNTLVGAREPEATPQLLEWLKVLDKHGFRVVIVSNNRQPRVERFAKPLGMPFVYKAKKPLRTSFKKALQLLDLPPEQVVVIGDQMMTDVFGGNRMGLFTILVQPIAPQDEGFGTRINRTLERVLLTFMNQ</sequence>
<dbReference type="GO" id="GO:0008962">
    <property type="term" value="F:phosphatidylglycerophosphatase activity"/>
    <property type="evidence" value="ECO:0007669"/>
    <property type="project" value="InterPro"/>
</dbReference>
<name>A0A916VEL7_9BACL</name>
<dbReference type="InterPro" id="IPR010021">
    <property type="entry name" value="PGPP1/Gep4"/>
</dbReference>
<dbReference type="InterPro" id="IPR023214">
    <property type="entry name" value="HAD_sf"/>
</dbReference>
<dbReference type="Pfam" id="PF00702">
    <property type="entry name" value="Hydrolase"/>
    <property type="match status" value="1"/>
</dbReference>
<dbReference type="NCBIfam" id="TIGR01662">
    <property type="entry name" value="HAD-SF-IIIA"/>
    <property type="match status" value="1"/>
</dbReference>
<dbReference type="Proteomes" id="UP000654993">
    <property type="component" value="Unassembled WGS sequence"/>
</dbReference>
<dbReference type="RefSeq" id="WP_200965644.1">
    <property type="nucleotide sequence ID" value="NZ_BMAQ01000005.1"/>
</dbReference>
<dbReference type="EMBL" id="BMAQ01000005">
    <property type="protein sequence ID" value="GFR37357.1"/>
    <property type="molecule type" value="Genomic_DNA"/>
</dbReference>
<comment type="caution">
    <text evidence="1">The sequence shown here is derived from an EMBL/GenBank/DDBJ whole genome shotgun (WGS) entry which is preliminary data.</text>
</comment>
<evidence type="ECO:0008006" key="3">
    <source>
        <dbReference type="Google" id="ProtNLM"/>
    </source>
</evidence>
<dbReference type="SUPFAM" id="SSF56784">
    <property type="entry name" value="HAD-like"/>
    <property type="match status" value="1"/>
</dbReference>
<proteinExistence type="predicted"/>
<organism evidence="1 2">
    <name type="scientific">Insulibacter thermoxylanivorax</name>
    <dbReference type="NCBI Taxonomy" id="2749268"/>
    <lineage>
        <taxon>Bacteria</taxon>
        <taxon>Bacillati</taxon>
        <taxon>Bacillota</taxon>
        <taxon>Bacilli</taxon>
        <taxon>Bacillales</taxon>
        <taxon>Paenibacillaceae</taxon>
        <taxon>Insulibacter</taxon>
    </lineage>
</organism>
<gene>
    <name evidence="1" type="ORF">PRECH8_06530</name>
</gene>
<dbReference type="AlphaFoldDB" id="A0A916VEL7"/>
<dbReference type="NCBIfam" id="TIGR01549">
    <property type="entry name" value="HAD-SF-IA-v1"/>
    <property type="match status" value="1"/>
</dbReference>
<dbReference type="PANTHER" id="PTHR19288:SF25">
    <property type="entry name" value="PHOSPHATIDYLGLYCEROPHOSPHATASE GEP4, MITOCHONDRIAL"/>
    <property type="match status" value="1"/>
</dbReference>
<dbReference type="Gene3D" id="3.40.50.1000">
    <property type="entry name" value="HAD superfamily/HAD-like"/>
    <property type="match status" value="1"/>
</dbReference>
<protein>
    <recommendedName>
        <fullName evidence="3">YqeG family HAD IIIA-type phosphatase</fullName>
    </recommendedName>
</protein>
<reference evidence="1" key="2">
    <citation type="journal article" date="2021" name="Data Brief">
        <title>Draft genome sequence data of the facultative, thermophilic, xylanolytic bacterium Paenibacillus sp. strain DA-C8.</title>
        <authorList>
            <person name="Chhe C."/>
            <person name="Uke A."/>
            <person name="Baramee S."/>
            <person name="Ungkulpasvich U."/>
            <person name="Tachaapaikoon C."/>
            <person name="Pason P."/>
            <person name="Waeonukul R."/>
            <person name="Ratanakhanokchai K."/>
            <person name="Kosugi A."/>
        </authorList>
    </citation>
    <scope>NUCLEOTIDE SEQUENCE</scope>
    <source>
        <strain evidence="1">DA-C8</strain>
    </source>
</reference>
<accession>A0A916VEL7</accession>
<dbReference type="CDD" id="cd16416">
    <property type="entry name" value="HAD_BsYqeG-like"/>
    <property type="match status" value="1"/>
</dbReference>
<evidence type="ECO:0000313" key="2">
    <source>
        <dbReference type="Proteomes" id="UP000654993"/>
    </source>
</evidence>
<dbReference type="GO" id="GO:0005737">
    <property type="term" value="C:cytoplasm"/>
    <property type="evidence" value="ECO:0007669"/>
    <property type="project" value="TreeGrafter"/>
</dbReference>
<dbReference type="PANTHER" id="PTHR19288">
    <property type="entry name" value="4-NITROPHENYLPHOSPHATASE-RELATED"/>
    <property type="match status" value="1"/>
</dbReference>
<dbReference type="InterPro" id="IPR006549">
    <property type="entry name" value="HAD-SF_hydro_IIIA"/>
</dbReference>
<keyword evidence="2" id="KW-1185">Reference proteome</keyword>